<organism evidence="1 3">
    <name type="scientific">Metapseudomonas otitidis</name>
    <dbReference type="NCBI Taxonomy" id="319939"/>
    <lineage>
        <taxon>Bacteria</taxon>
        <taxon>Pseudomonadati</taxon>
        <taxon>Pseudomonadota</taxon>
        <taxon>Gammaproteobacteria</taxon>
        <taxon>Pseudomonadales</taxon>
        <taxon>Pseudomonadaceae</taxon>
        <taxon>Metapseudomonas</taxon>
    </lineage>
</organism>
<dbReference type="AlphaFoldDB" id="A0A1I0TSZ1"/>
<gene>
    <name evidence="1" type="ORF">PtoMrB4_35620</name>
    <name evidence="2" type="ORF">R0G64_08680</name>
</gene>
<sequence length="90" mass="10221">MQFELTVLCLGIHRVEAGGRVWCFASIAREPATREERRCNRGYLVQQVTAEVRVFEEVGWLSGPTRLSFRCSISEEPGGSYRPHLLALCH</sequence>
<evidence type="ECO:0000313" key="2">
    <source>
        <dbReference type="EMBL" id="MDV3439497.1"/>
    </source>
</evidence>
<name>A0A1I0TSZ1_9GAMM</name>
<dbReference type="EMBL" id="JAWJUL010000025">
    <property type="protein sequence ID" value="MDV3439497.1"/>
    <property type="molecule type" value="Genomic_DNA"/>
</dbReference>
<evidence type="ECO:0008006" key="5">
    <source>
        <dbReference type="Google" id="ProtNLM"/>
    </source>
</evidence>
<dbReference type="RefSeq" id="WP_044404328.1">
    <property type="nucleotide sequence ID" value="NZ_AP022642.1"/>
</dbReference>
<dbReference type="Proteomes" id="UP001273935">
    <property type="component" value="Unassembled WGS sequence"/>
</dbReference>
<evidence type="ECO:0000313" key="1">
    <source>
        <dbReference type="EMBL" id="BCA29585.1"/>
    </source>
</evidence>
<evidence type="ECO:0000313" key="4">
    <source>
        <dbReference type="Proteomes" id="UP001273935"/>
    </source>
</evidence>
<accession>A0A1I0TSZ1</accession>
<protein>
    <recommendedName>
        <fullName evidence="5">Secreted protein</fullName>
    </recommendedName>
</protein>
<proteinExistence type="predicted"/>
<keyword evidence="4" id="KW-1185">Reference proteome</keyword>
<reference evidence="2 4" key="2">
    <citation type="submission" date="2023-10" db="EMBL/GenBank/DDBJ databases">
        <title>Pseudomonas otitidis isolated from a paediatric patient with cystic fibrosis in Chile.</title>
        <authorList>
            <person name="Amsteins-Romero L."/>
            <person name="Opazo-Capurro A."/>
            <person name="Matus-Kohler M."/>
            <person name="Gonzalez-Rocha G."/>
        </authorList>
    </citation>
    <scope>NUCLEOTIDE SEQUENCE [LARGE SCALE GENOMIC DNA]</scope>
    <source>
        <strain evidence="2 4">P-714</strain>
    </source>
</reference>
<evidence type="ECO:0000313" key="3">
    <source>
        <dbReference type="Proteomes" id="UP000501237"/>
    </source>
</evidence>
<dbReference type="EMBL" id="AP022642">
    <property type="protein sequence ID" value="BCA29585.1"/>
    <property type="molecule type" value="Genomic_DNA"/>
</dbReference>
<dbReference type="KEGG" id="poj:PtoMrB4_35620"/>
<reference evidence="1 3" key="1">
    <citation type="journal article" date="2020" name="Microbiol. Resour. Announc.">
        <title>Complete genome sequence of Pseudomonas otitidis strain MrB4, isolated from Lake Biwa in Japan.</title>
        <authorList>
            <person name="Miyazaki K."/>
            <person name="Hase E."/>
            <person name="Maruya T."/>
        </authorList>
    </citation>
    <scope>NUCLEOTIDE SEQUENCE [LARGE SCALE GENOMIC DNA]</scope>
    <source>
        <strain evidence="1 3">MrB4</strain>
    </source>
</reference>
<dbReference type="Proteomes" id="UP000501237">
    <property type="component" value="Chromosome"/>
</dbReference>
<dbReference type="GeneID" id="57398781"/>